<reference evidence="1" key="1">
    <citation type="submission" date="2019-05" db="EMBL/GenBank/DDBJ databases">
        <authorList>
            <person name="Piombo E."/>
        </authorList>
    </citation>
    <scope>NUCLEOTIDE SEQUENCE</scope>
    <source>
        <strain evidence="1">C2S</strain>
    </source>
</reference>
<protein>
    <submittedName>
        <fullName evidence="1">Uncharacterized protein</fullName>
    </submittedName>
</protein>
<gene>
    <name evidence="1" type="ORF">C2S_13861</name>
</gene>
<sequence length="325" mass="36686">MDLTDDKDNKEDINEILEGQFLTPLAIIFLSRPGTINTMDPEAWQKGKLVPPNFILKEDFFKHLINPKIKDYKIEKFIAKYSNNSYRLLYTQVLNFKKGPIDSAGSKRLATALFTAPARQTTAPGLLELQLKPTPPLSYSSKMLAIACFFPLPHPLSYILIKIAVSFLIKAHKPQQAIIPPLYSSLYSTFLPALPHLRLTPLTLRNIFRAIIIRTGFAPTSAYRGSSSDVKSIKIYLEWPGYISSAVNIDAINNLSDRPSYILEALKFKTKVLGGDKVADLYLFYTDGRLKNNNLRRLLDLITKGVNFCFKLNNLSTNPIEMAKE</sequence>
<evidence type="ECO:0000313" key="2">
    <source>
        <dbReference type="Proteomes" id="UP000760494"/>
    </source>
</evidence>
<dbReference type="AlphaFoldDB" id="A0A9Q9RBU8"/>
<dbReference type="Proteomes" id="UP000760494">
    <property type="component" value="Unassembled WGS sequence"/>
</dbReference>
<evidence type="ECO:0000313" key="1">
    <source>
        <dbReference type="EMBL" id="VTT58379.1"/>
    </source>
</evidence>
<dbReference type="EMBL" id="CABFJX010000018">
    <property type="protein sequence ID" value="VTT58379.1"/>
    <property type="molecule type" value="Genomic_DNA"/>
</dbReference>
<comment type="caution">
    <text evidence="1">The sequence shown here is derived from an EMBL/GenBank/DDBJ whole genome shotgun (WGS) entry which is preliminary data.</text>
</comment>
<accession>A0A9Q9RBU8</accession>
<organism evidence="1 2">
    <name type="scientific">Fusarium fujikuroi</name>
    <name type="common">Bakanae and foot rot disease fungus</name>
    <name type="synonym">Gibberella fujikuroi</name>
    <dbReference type="NCBI Taxonomy" id="5127"/>
    <lineage>
        <taxon>Eukaryota</taxon>
        <taxon>Fungi</taxon>
        <taxon>Dikarya</taxon>
        <taxon>Ascomycota</taxon>
        <taxon>Pezizomycotina</taxon>
        <taxon>Sordariomycetes</taxon>
        <taxon>Hypocreomycetidae</taxon>
        <taxon>Hypocreales</taxon>
        <taxon>Nectriaceae</taxon>
        <taxon>Fusarium</taxon>
        <taxon>Fusarium fujikuroi species complex</taxon>
    </lineage>
</organism>
<proteinExistence type="predicted"/>
<name>A0A9Q9RBU8_FUSFU</name>